<keyword evidence="6 17" id="KW-0479">Metal-binding</keyword>
<proteinExistence type="predicted"/>
<protein>
    <recommendedName>
        <fullName evidence="16 18">mRNA decay activator protein ZFP36</fullName>
    </recommendedName>
    <alternativeName>
        <fullName evidence="18">Zinc finger protein 36</fullName>
    </alternativeName>
</protein>
<evidence type="ECO:0000256" key="13">
    <source>
        <dbReference type="ARBA" id="ARBA00023125"/>
    </source>
</evidence>
<keyword evidence="11" id="KW-0271">Exosome</keyword>
<keyword evidence="7 18" id="KW-0677">Repeat</keyword>
<name>A0A6J0T280_9SAUR</name>
<evidence type="ECO:0000256" key="11">
    <source>
        <dbReference type="ARBA" id="ARBA00022835"/>
    </source>
</evidence>
<dbReference type="PANTHER" id="PTHR12547">
    <property type="entry name" value="CCCH ZINC FINGER/TIS11-RELATED"/>
    <property type="match status" value="1"/>
</dbReference>
<dbReference type="InParanoid" id="A0A6J0T280"/>
<comment type="function">
    <text evidence="18">Zinc-finger RNA-binding protein that destabilizes several cytoplasmic AU-rich element (ARE)-containing mRNA transcripts by promoting their poly(A) tail removal or deadenylation, and hence provide a mechanism for attenuating protein synthesis. Acts as a 3'-untranslated region (UTR) ARE mRNA-binding adapter protein to communicate signaling events to the mRNA decay machinery. Functions by recruiting the CCR4-NOT deadenylase complex and probably other components of the cytoplasmic RNA decay machinery to the bound ARE-containing mRNAs, and hence promotes ARE-mediated mRNA deadenylation and decay processes. Binds to 3'-UTR ARE of numerous mRNAs.</text>
</comment>
<dbReference type="SUPFAM" id="SSF90229">
    <property type="entry name" value="CCCH zinc finger"/>
    <property type="match status" value="2"/>
</dbReference>
<evidence type="ECO:0000256" key="2">
    <source>
        <dbReference type="ARBA" id="ARBA00004463"/>
    </source>
</evidence>
<evidence type="ECO:0000256" key="5">
    <source>
        <dbReference type="ARBA" id="ARBA00022553"/>
    </source>
</evidence>
<feature type="zinc finger region" description="C3H1-type" evidence="17">
    <location>
        <begin position="188"/>
        <end position="216"/>
    </location>
</feature>
<dbReference type="GO" id="GO:1900153">
    <property type="term" value="P:positive regulation of nuclear-transcribed mRNA catabolic process, deadenylation-dependent decay"/>
    <property type="evidence" value="ECO:0007669"/>
    <property type="project" value="UniProtKB-UniRule"/>
</dbReference>
<reference evidence="22" key="1">
    <citation type="submission" date="2025-08" db="UniProtKB">
        <authorList>
            <consortium name="RefSeq"/>
        </authorList>
    </citation>
    <scope>IDENTIFICATION</scope>
</reference>
<feature type="compositionally biased region" description="Pro residues" evidence="19">
    <location>
        <begin position="50"/>
        <end position="60"/>
    </location>
</feature>
<feature type="region of interest" description="Disordered" evidence="19">
    <location>
        <begin position="372"/>
        <end position="407"/>
    </location>
</feature>
<dbReference type="KEGG" id="pvt:110075637"/>
<keyword evidence="3" id="KW-0813">Transport</keyword>
<dbReference type="GO" id="GO:0000178">
    <property type="term" value="C:exosome (RNase complex)"/>
    <property type="evidence" value="ECO:0007669"/>
    <property type="project" value="UniProtKB-KW"/>
</dbReference>
<dbReference type="InterPro" id="IPR000571">
    <property type="entry name" value="Znf_CCCH"/>
</dbReference>
<evidence type="ECO:0000256" key="16">
    <source>
        <dbReference type="ARBA" id="ARBA00040871"/>
    </source>
</evidence>
<keyword evidence="14 18" id="KW-0539">Nucleus</keyword>
<dbReference type="GO" id="GO:0003677">
    <property type="term" value="F:DNA binding"/>
    <property type="evidence" value="ECO:0007669"/>
    <property type="project" value="UniProtKB-KW"/>
</dbReference>
<feature type="region of interest" description="Disordered" evidence="19">
    <location>
        <begin position="89"/>
        <end position="184"/>
    </location>
</feature>
<dbReference type="GO" id="GO:0005634">
    <property type="term" value="C:nucleus"/>
    <property type="evidence" value="ECO:0007669"/>
    <property type="project" value="UniProtKB-SubCell"/>
</dbReference>
<sequence length="434" mass="45760">MSSSRGAGPPGLIKSSARPRASPSGPALASEPRETPERSWKPRLGGPSTAAPPPPPPPRTQPDRTRAAAMSSILDVNTLYQNLLNLSLSEEQEVSSSGPHLSRRHSACSSDTPYSSSRSSSGDPSPVWPLRSHWSPGTEQPRPVGEPGRRPPLRPDRSVSLIEGKALPPPPGFPPLRLPPLSPAPSSRYKTELCRTYSETGRCKYGSKCQFAHGPSELRSISRHPKYKTELCHKFYLHGECPYGSRCHFIHYPEEAQLHQGSSSSSSPQLLRQSISYSGVPTACRSSPLPSMPDPASFARASSVSPPPVSADLLSPTFGPLNSDPISVLSALGNPLLPTSAGGGCCSCRCGKSPPSLASPSQTRRDYFPAAPAAPAASALPRTPSANSLSDPDCYSSSSSLSGSDSPVFDLQAPGGLAGGAHRLPIFNRLSVSE</sequence>
<evidence type="ECO:0000256" key="1">
    <source>
        <dbReference type="ARBA" id="ARBA00004201"/>
    </source>
</evidence>
<comment type="subcellular location">
    <subcellularLocation>
        <location evidence="1">Cytoplasm</location>
        <location evidence="1">P-body</location>
    </subcellularLocation>
    <subcellularLocation>
        <location evidence="2">Cytoplasmic granule</location>
    </subcellularLocation>
    <subcellularLocation>
        <location evidence="18">Nucleus</location>
    </subcellularLocation>
    <subcellularLocation>
        <location evidence="18">Cytoplasm</location>
    </subcellularLocation>
</comment>
<evidence type="ECO:0000256" key="6">
    <source>
        <dbReference type="ARBA" id="ARBA00022723"/>
    </source>
</evidence>
<evidence type="ECO:0000256" key="3">
    <source>
        <dbReference type="ARBA" id="ARBA00022448"/>
    </source>
</evidence>
<evidence type="ECO:0000256" key="17">
    <source>
        <dbReference type="PROSITE-ProRule" id="PRU00723"/>
    </source>
</evidence>
<dbReference type="OrthoDB" id="410307at2759"/>
<evidence type="ECO:0000313" key="21">
    <source>
        <dbReference type="Proteomes" id="UP001652642"/>
    </source>
</evidence>
<feature type="compositionally biased region" description="Basic and acidic residues" evidence="19">
    <location>
        <begin position="147"/>
        <end position="157"/>
    </location>
</feature>
<dbReference type="GO" id="GO:0051028">
    <property type="term" value="P:mRNA transport"/>
    <property type="evidence" value="ECO:0007669"/>
    <property type="project" value="UniProtKB-KW"/>
</dbReference>
<dbReference type="AlphaFoldDB" id="A0A6J0T280"/>
<feature type="compositionally biased region" description="Low complexity" evidence="19">
    <location>
        <begin position="15"/>
        <end position="30"/>
    </location>
</feature>
<evidence type="ECO:0000256" key="9">
    <source>
        <dbReference type="ARBA" id="ARBA00022816"/>
    </source>
</evidence>
<dbReference type="RefSeq" id="XP_020642741.2">
    <property type="nucleotide sequence ID" value="XM_020787082.2"/>
</dbReference>
<evidence type="ECO:0000256" key="12">
    <source>
        <dbReference type="ARBA" id="ARBA00022843"/>
    </source>
</evidence>
<accession>A0A6J0T280</accession>
<keyword evidence="9" id="KW-0509">mRNA transport</keyword>
<dbReference type="SMART" id="SM00356">
    <property type="entry name" value="ZnF_C3H1"/>
    <property type="match status" value="2"/>
</dbReference>
<feature type="domain" description="C3H1-type" evidence="20">
    <location>
        <begin position="188"/>
        <end position="216"/>
    </location>
</feature>
<dbReference type="Proteomes" id="UP001652642">
    <property type="component" value="Chromosome 9"/>
</dbReference>
<dbReference type="PANTHER" id="PTHR12547:SF58">
    <property type="entry name" value="MRNA DECAY ACTIVATOR PROTEIN ZFP36"/>
    <property type="match status" value="1"/>
</dbReference>
<feature type="domain" description="C3H1-type" evidence="20">
    <location>
        <begin position="226"/>
        <end position="254"/>
    </location>
</feature>
<evidence type="ECO:0000259" key="20">
    <source>
        <dbReference type="PROSITE" id="PS50103"/>
    </source>
</evidence>
<keyword evidence="12" id="KW-0832">Ubl conjugation</keyword>
<keyword evidence="13" id="KW-0238">DNA-binding</keyword>
<evidence type="ECO:0000256" key="19">
    <source>
        <dbReference type="SAM" id="MobiDB-lite"/>
    </source>
</evidence>
<gene>
    <name evidence="22" type="primary">LOC110075637</name>
</gene>
<keyword evidence="15 18" id="KW-0687">Ribonucleoprotein</keyword>
<comment type="subunit">
    <text evidence="18">Associates with the cytoplasmic CCR4-NOT deadenylase complex to trigger ARE-containing mRNA deadenylation and decay processes.</text>
</comment>
<dbReference type="GO" id="GO:0000932">
    <property type="term" value="C:P-body"/>
    <property type="evidence" value="ECO:0007669"/>
    <property type="project" value="UniProtKB-SubCell"/>
</dbReference>
<dbReference type="GO" id="GO:1990904">
    <property type="term" value="C:ribonucleoprotein complex"/>
    <property type="evidence" value="ECO:0007669"/>
    <property type="project" value="UniProtKB-KW"/>
</dbReference>
<evidence type="ECO:0000313" key="22">
    <source>
        <dbReference type="RefSeq" id="XP_020642741.2"/>
    </source>
</evidence>
<dbReference type="GO" id="GO:0061158">
    <property type="term" value="P:3'-UTR-mediated mRNA destabilization"/>
    <property type="evidence" value="ECO:0007669"/>
    <property type="project" value="UniProtKB-UniRule"/>
</dbReference>
<dbReference type="GeneID" id="110075637"/>
<evidence type="ECO:0000256" key="10">
    <source>
        <dbReference type="ARBA" id="ARBA00022833"/>
    </source>
</evidence>
<keyword evidence="10 17" id="KW-0862">Zinc</keyword>
<dbReference type="Pfam" id="PF00642">
    <property type="entry name" value="zf-CCCH"/>
    <property type="match status" value="2"/>
</dbReference>
<dbReference type="Gene3D" id="4.10.1000.10">
    <property type="entry name" value="Zinc finger, CCCH-type"/>
    <property type="match status" value="2"/>
</dbReference>
<feature type="compositionally biased region" description="Low complexity" evidence="19">
    <location>
        <begin position="109"/>
        <end position="125"/>
    </location>
</feature>
<evidence type="ECO:0000256" key="15">
    <source>
        <dbReference type="ARBA" id="ARBA00023274"/>
    </source>
</evidence>
<keyword evidence="5" id="KW-0597">Phosphoprotein</keyword>
<feature type="compositionally biased region" description="Low complexity" evidence="19">
    <location>
        <begin position="372"/>
        <end position="406"/>
    </location>
</feature>
<keyword evidence="4 18" id="KW-0963">Cytoplasm</keyword>
<evidence type="ECO:0000256" key="14">
    <source>
        <dbReference type="ARBA" id="ARBA00023242"/>
    </source>
</evidence>
<feature type="zinc finger region" description="C3H1-type" evidence="17">
    <location>
        <begin position="226"/>
        <end position="254"/>
    </location>
</feature>
<evidence type="ECO:0000256" key="18">
    <source>
        <dbReference type="RuleBase" id="RU369014"/>
    </source>
</evidence>
<dbReference type="GO" id="GO:0035925">
    <property type="term" value="F:mRNA 3'-UTR AU-rich region binding"/>
    <property type="evidence" value="ECO:0007669"/>
    <property type="project" value="UniProtKB-UniRule"/>
</dbReference>
<feature type="region of interest" description="Disordered" evidence="19">
    <location>
        <begin position="1"/>
        <end position="72"/>
    </location>
</feature>
<feature type="compositionally biased region" description="Basic and acidic residues" evidence="19">
    <location>
        <begin position="31"/>
        <end position="40"/>
    </location>
</feature>
<evidence type="ECO:0000256" key="4">
    <source>
        <dbReference type="ARBA" id="ARBA00022490"/>
    </source>
</evidence>
<keyword evidence="21" id="KW-1185">Reference proteome</keyword>
<evidence type="ECO:0000256" key="8">
    <source>
        <dbReference type="ARBA" id="ARBA00022771"/>
    </source>
</evidence>
<dbReference type="InterPro" id="IPR045877">
    <property type="entry name" value="ZFP36-like"/>
</dbReference>
<organism evidence="21 22">
    <name type="scientific">Pogona vitticeps</name>
    <name type="common">central bearded dragon</name>
    <dbReference type="NCBI Taxonomy" id="103695"/>
    <lineage>
        <taxon>Eukaryota</taxon>
        <taxon>Metazoa</taxon>
        <taxon>Chordata</taxon>
        <taxon>Craniata</taxon>
        <taxon>Vertebrata</taxon>
        <taxon>Euteleostomi</taxon>
        <taxon>Lepidosauria</taxon>
        <taxon>Squamata</taxon>
        <taxon>Bifurcata</taxon>
        <taxon>Unidentata</taxon>
        <taxon>Episquamata</taxon>
        <taxon>Toxicofera</taxon>
        <taxon>Iguania</taxon>
        <taxon>Acrodonta</taxon>
        <taxon>Agamidae</taxon>
        <taxon>Amphibolurinae</taxon>
        <taxon>Pogona</taxon>
    </lineage>
</organism>
<keyword evidence="8 17" id="KW-0863">Zinc-finger</keyword>
<dbReference type="PROSITE" id="PS50103">
    <property type="entry name" value="ZF_C3H1"/>
    <property type="match status" value="2"/>
</dbReference>
<evidence type="ECO:0000256" key="7">
    <source>
        <dbReference type="ARBA" id="ARBA00022737"/>
    </source>
</evidence>
<dbReference type="InterPro" id="IPR036855">
    <property type="entry name" value="Znf_CCCH_sf"/>
</dbReference>
<feature type="compositionally biased region" description="Pro residues" evidence="19">
    <location>
        <begin position="167"/>
        <end position="183"/>
    </location>
</feature>
<dbReference type="GO" id="GO:0008270">
    <property type="term" value="F:zinc ion binding"/>
    <property type="evidence" value="ECO:0007669"/>
    <property type="project" value="UniProtKB-KW"/>
</dbReference>